<reference evidence="1 2" key="1">
    <citation type="submission" date="2013-03" db="EMBL/GenBank/DDBJ databases">
        <title>The Genome Sequence of Capronia epimyces CBS 606.96.</title>
        <authorList>
            <consortium name="The Broad Institute Genomics Platform"/>
            <person name="Cuomo C."/>
            <person name="de Hoog S."/>
            <person name="Gorbushina A."/>
            <person name="Walker B."/>
            <person name="Young S.K."/>
            <person name="Zeng Q."/>
            <person name="Gargeya S."/>
            <person name="Fitzgerald M."/>
            <person name="Haas B."/>
            <person name="Abouelleil A."/>
            <person name="Allen A.W."/>
            <person name="Alvarado L."/>
            <person name="Arachchi H.M."/>
            <person name="Berlin A.M."/>
            <person name="Chapman S.B."/>
            <person name="Gainer-Dewar J."/>
            <person name="Goldberg J."/>
            <person name="Griggs A."/>
            <person name="Gujja S."/>
            <person name="Hansen M."/>
            <person name="Howarth C."/>
            <person name="Imamovic A."/>
            <person name="Ireland A."/>
            <person name="Larimer J."/>
            <person name="McCowan C."/>
            <person name="Murphy C."/>
            <person name="Pearson M."/>
            <person name="Poon T.W."/>
            <person name="Priest M."/>
            <person name="Roberts A."/>
            <person name="Saif S."/>
            <person name="Shea T."/>
            <person name="Sisk P."/>
            <person name="Sykes S."/>
            <person name="Wortman J."/>
            <person name="Nusbaum C."/>
            <person name="Birren B."/>
        </authorList>
    </citation>
    <scope>NUCLEOTIDE SEQUENCE [LARGE SCALE GENOMIC DNA]</scope>
    <source>
        <strain evidence="1 2">CBS 606.96</strain>
    </source>
</reference>
<dbReference type="AlphaFoldDB" id="W9YH94"/>
<keyword evidence="2" id="KW-1185">Reference proteome</keyword>
<evidence type="ECO:0000313" key="1">
    <source>
        <dbReference type="EMBL" id="EXJ89030.1"/>
    </source>
</evidence>
<dbReference type="GeneID" id="19166227"/>
<dbReference type="STRING" id="1182542.W9YH94"/>
<name>W9YH94_9EURO</name>
<gene>
    <name evidence="1" type="ORF">A1O3_02094</name>
</gene>
<dbReference type="RefSeq" id="XP_007730427.1">
    <property type="nucleotide sequence ID" value="XM_007732237.1"/>
</dbReference>
<proteinExistence type="predicted"/>
<dbReference type="OrthoDB" id="2121326at2759"/>
<dbReference type="Pfam" id="PF10961">
    <property type="entry name" value="SelK_SelG"/>
    <property type="match status" value="1"/>
</dbReference>
<comment type="caution">
    <text evidence="1">The sequence shown here is derived from an EMBL/GenBank/DDBJ whole genome shotgun (WGS) entry which is preliminary data.</text>
</comment>
<sequence>MVDKPPSASGAAPKKAASSSSAAYISSSGHVLETPPLSARISRLSDSIYNFIGLYFVSLFRALTRIRRERGGVVPIDLRRVEELDLLGVELEVDLDLEVEVEVQAGDSAASMMFESRSAEAVGEHSQFTIHSTVHSEL</sequence>
<dbReference type="Proteomes" id="UP000019478">
    <property type="component" value="Unassembled WGS sequence"/>
</dbReference>
<accession>W9YH94</accession>
<dbReference type="HOGENOM" id="CLU_1855016_0_0_1"/>
<dbReference type="EMBL" id="AMGY01000002">
    <property type="protein sequence ID" value="EXJ89030.1"/>
    <property type="molecule type" value="Genomic_DNA"/>
</dbReference>
<evidence type="ECO:0000313" key="2">
    <source>
        <dbReference type="Proteomes" id="UP000019478"/>
    </source>
</evidence>
<protein>
    <submittedName>
        <fullName evidence="1">Uncharacterized protein</fullName>
    </submittedName>
</protein>
<dbReference type="InterPro" id="IPR024491">
    <property type="entry name" value="Se_SelK/SelG"/>
</dbReference>
<organism evidence="1 2">
    <name type="scientific">Capronia epimyces CBS 606.96</name>
    <dbReference type="NCBI Taxonomy" id="1182542"/>
    <lineage>
        <taxon>Eukaryota</taxon>
        <taxon>Fungi</taxon>
        <taxon>Dikarya</taxon>
        <taxon>Ascomycota</taxon>
        <taxon>Pezizomycotina</taxon>
        <taxon>Eurotiomycetes</taxon>
        <taxon>Chaetothyriomycetidae</taxon>
        <taxon>Chaetothyriales</taxon>
        <taxon>Herpotrichiellaceae</taxon>
        <taxon>Capronia</taxon>
    </lineage>
</organism>